<dbReference type="Gene3D" id="1.20.1250.20">
    <property type="entry name" value="MFS general substrate transporter like domains"/>
    <property type="match status" value="1"/>
</dbReference>
<evidence type="ECO:0000259" key="8">
    <source>
        <dbReference type="PROSITE" id="PS50850"/>
    </source>
</evidence>
<proteinExistence type="predicted"/>
<dbReference type="Pfam" id="PF07690">
    <property type="entry name" value="MFS_1"/>
    <property type="match status" value="1"/>
</dbReference>
<keyword evidence="3 7" id="KW-0812">Transmembrane</keyword>
<feature type="transmembrane region" description="Helical" evidence="7">
    <location>
        <begin position="258"/>
        <end position="275"/>
    </location>
</feature>
<keyword evidence="6" id="KW-0046">Antibiotic resistance</keyword>
<evidence type="ECO:0000313" key="10">
    <source>
        <dbReference type="Proteomes" id="UP000642284"/>
    </source>
</evidence>
<dbReference type="EMBL" id="JACTVJ010000004">
    <property type="protein sequence ID" value="MBC9711883.1"/>
    <property type="molecule type" value="Genomic_DNA"/>
</dbReference>
<feature type="transmembrane region" description="Helical" evidence="7">
    <location>
        <begin position="385"/>
        <end position="410"/>
    </location>
</feature>
<feature type="transmembrane region" description="Helical" evidence="7">
    <location>
        <begin position="139"/>
        <end position="160"/>
    </location>
</feature>
<evidence type="ECO:0000256" key="5">
    <source>
        <dbReference type="ARBA" id="ARBA00023136"/>
    </source>
</evidence>
<dbReference type="Proteomes" id="UP000642284">
    <property type="component" value="Unassembled WGS sequence"/>
</dbReference>
<dbReference type="InterPro" id="IPR020846">
    <property type="entry name" value="MFS_dom"/>
</dbReference>
<dbReference type="Gene3D" id="1.20.1720.10">
    <property type="entry name" value="Multidrug resistance protein D"/>
    <property type="match status" value="1"/>
</dbReference>
<evidence type="ECO:0000256" key="1">
    <source>
        <dbReference type="ARBA" id="ARBA00004651"/>
    </source>
</evidence>
<comment type="subcellular location">
    <subcellularLocation>
        <location evidence="1">Cell membrane</location>
        <topology evidence="1">Multi-pass membrane protein</topology>
    </subcellularLocation>
</comment>
<dbReference type="InterPro" id="IPR036259">
    <property type="entry name" value="MFS_trans_sf"/>
</dbReference>
<feature type="transmembrane region" description="Helical" evidence="7">
    <location>
        <begin position="90"/>
        <end position="107"/>
    </location>
</feature>
<evidence type="ECO:0000313" key="9">
    <source>
        <dbReference type="EMBL" id="MBC9711883.1"/>
    </source>
</evidence>
<feature type="transmembrane region" description="Helical" evidence="7">
    <location>
        <begin position="201"/>
        <end position="220"/>
    </location>
</feature>
<dbReference type="SUPFAM" id="SSF103473">
    <property type="entry name" value="MFS general substrate transporter"/>
    <property type="match status" value="1"/>
</dbReference>
<feature type="transmembrane region" description="Helical" evidence="7">
    <location>
        <begin position="431"/>
        <end position="449"/>
    </location>
</feature>
<reference evidence="9 10" key="1">
    <citation type="submission" date="2020-08" db="EMBL/GenBank/DDBJ databases">
        <title>Genemic of Streptomyces polyaspartic.</title>
        <authorList>
            <person name="Liu W."/>
        </authorList>
    </citation>
    <scope>NUCLEOTIDE SEQUENCE [LARGE SCALE GENOMIC DNA]</scope>
    <source>
        <strain evidence="9 10">TRM66268-LWL</strain>
    </source>
</reference>
<protein>
    <submittedName>
        <fullName evidence="9">MFS transporter</fullName>
    </submittedName>
</protein>
<feature type="transmembrane region" description="Helical" evidence="7">
    <location>
        <begin position="47"/>
        <end position="70"/>
    </location>
</feature>
<dbReference type="PANTHER" id="PTHR42718:SF9">
    <property type="entry name" value="MAJOR FACILITATOR SUPERFAMILY MULTIDRUG TRANSPORTER MFSC"/>
    <property type="match status" value="1"/>
</dbReference>
<evidence type="ECO:0000256" key="6">
    <source>
        <dbReference type="ARBA" id="ARBA00023251"/>
    </source>
</evidence>
<feature type="transmembrane region" description="Helical" evidence="7">
    <location>
        <begin position="296"/>
        <end position="320"/>
    </location>
</feature>
<comment type="caution">
    <text evidence="9">The sequence shown here is derived from an EMBL/GenBank/DDBJ whole genome shotgun (WGS) entry which is preliminary data.</text>
</comment>
<evidence type="ECO:0000256" key="4">
    <source>
        <dbReference type="ARBA" id="ARBA00022989"/>
    </source>
</evidence>
<feature type="transmembrane region" description="Helical" evidence="7">
    <location>
        <begin position="114"/>
        <end position="133"/>
    </location>
</feature>
<dbReference type="CDD" id="cd17321">
    <property type="entry name" value="MFS_MMR_MDR_like"/>
    <property type="match status" value="1"/>
</dbReference>
<evidence type="ECO:0000256" key="7">
    <source>
        <dbReference type="SAM" id="Phobius"/>
    </source>
</evidence>
<keyword evidence="10" id="KW-1185">Reference proteome</keyword>
<accession>A0ABR7SC05</accession>
<feature type="transmembrane region" description="Helical" evidence="7">
    <location>
        <begin position="455"/>
        <end position="473"/>
    </location>
</feature>
<gene>
    <name evidence="9" type="ORF">H9Y04_04775</name>
</gene>
<sequence length="480" mass="48940">MAIRPLLYAVGDRQGRGMALQTADHKARTGAQLPTAASPERAHSPALTLLAALLGFFLITLDVSVVNVALPSMADSLGAGMTGLQWVVDSYTLALAALMLSTGAFADRIGATKAYGIGVALFTAASVACGLAPDLATLTGARVLQGIGAAIVLPASLALVRRAFPDPVRRARAVAAWAAGGSAATAFGPVAGGALTTAWDWRGIFFINVPFGLLALALLLRAPRFERRRTPLDLPGQISATVALTAVAFALIERGTVGVAAAVVAVLAAVVFVRVERRQEHPVVPLGLFRDRTVAVMVATGAAVSVAFYGIVFVFSLFFQQVQGRSALTAGLMFLPMTALIAASNIVAGKLAGRYGPRLPMLIGQPLAVLGLLLLLFVGEDSSTAFLSLIMMPLAIGSALTVPPLTAAILDAVPAERAGLAAGVLNSARQVAGALSVAGFGVLISGTFVPGLHASVLIAAAFLAATATATALLRSARVDG</sequence>
<keyword evidence="2" id="KW-0813">Transport</keyword>
<feature type="transmembrane region" description="Helical" evidence="7">
    <location>
        <begin position="172"/>
        <end position="195"/>
    </location>
</feature>
<organism evidence="9 10">
    <name type="scientific">Streptomyces polyasparticus</name>
    <dbReference type="NCBI Taxonomy" id="2767826"/>
    <lineage>
        <taxon>Bacteria</taxon>
        <taxon>Bacillati</taxon>
        <taxon>Actinomycetota</taxon>
        <taxon>Actinomycetes</taxon>
        <taxon>Kitasatosporales</taxon>
        <taxon>Streptomycetaceae</taxon>
        <taxon>Streptomyces</taxon>
    </lineage>
</organism>
<feature type="transmembrane region" description="Helical" evidence="7">
    <location>
        <begin position="232"/>
        <end position="252"/>
    </location>
</feature>
<dbReference type="PANTHER" id="PTHR42718">
    <property type="entry name" value="MAJOR FACILITATOR SUPERFAMILY MULTIDRUG TRANSPORTER MFSC"/>
    <property type="match status" value="1"/>
</dbReference>
<evidence type="ECO:0000256" key="3">
    <source>
        <dbReference type="ARBA" id="ARBA00022692"/>
    </source>
</evidence>
<feature type="transmembrane region" description="Helical" evidence="7">
    <location>
        <begin position="359"/>
        <end position="379"/>
    </location>
</feature>
<keyword evidence="5 7" id="KW-0472">Membrane</keyword>
<evidence type="ECO:0000256" key="2">
    <source>
        <dbReference type="ARBA" id="ARBA00022448"/>
    </source>
</evidence>
<dbReference type="InterPro" id="IPR011701">
    <property type="entry name" value="MFS"/>
</dbReference>
<feature type="transmembrane region" description="Helical" evidence="7">
    <location>
        <begin position="326"/>
        <end position="347"/>
    </location>
</feature>
<dbReference type="PROSITE" id="PS50850">
    <property type="entry name" value="MFS"/>
    <property type="match status" value="1"/>
</dbReference>
<feature type="domain" description="Major facilitator superfamily (MFS) profile" evidence="8">
    <location>
        <begin position="48"/>
        <end position="477"/>
    </location>
</feature>
<name>A0ABR7SC05_9ACTN</name>
<keyword evidence="4 7" id="KW-1133">Transmembrane helix</keyword>